<dbReference type="Proteomes" id="UP001202943">
    <property type="component" value="Unassembled WGS sequence"/>
</dbReference>
<dbReference type="EMBL" id="JAMHFX010000162">
    <property type="protein sequence ID" value="MCO1621326.1"/>
    <property type="molecule type" value="Genomic_DNA"/>
</dbReference>
<proteinExistence type="predicted"/>
<accession>A0AAW5HKD7</accession>
<reference evidence="1" key="2">
    <citation type="submission" date="2023-08" db="EMBL/GenBank/DDBJ databases">
        <title>Isolation, Identification, Denitrification Characteristics of A Highly Efficient Aerobic Denitrifying Bacterial Strain DS2.</title>
        <authorList>
            <person name="Wang H."/>
        </authorList>
    </citation>
    <scope>NUCLEOTIDE SEQUENCE</scope>
    <source>
        <strain evidence="1">DS2</strain>
    </source>
</reference>
<dbReference type="AlphaFoldDB" id="A0AAW5HKD7"/>
<organism evidence="1 2">
    <name type="scientific">Pseudomonas putida</name>
    <name type="common">Arthrobacter siderocapsulatus</name>
    <dbReference type="NCBI Taxonomy" id="303"/>
    <lineage>
        <taxon>Bacteria</taxon>
        <taxon>Pseudomonadati</taxon>
        <taxon>Pseudomonadota</taxon>
        <taxon>Gammaproteobacteria</taxon>
        <taxon>Pseudomonadales</taxon>
        <taxon>Pseudomonadaceae</taxon>
        <taxon>Pseudomonas</taxon>
    </lineage>
</organism>
<evidence type="ECO:0000313" key="2">
    <source>
        <dbReference type="Proteomes" id="UP001202943"/>
    </source>
</evidence>
<evidence type="ECO:0000313" key="1">
    <source>
        <dbReference type="EMBL" id="MCO1621326.1"/>
    </source>
</evidence>
<reference evidence="1" key="1">
    <citation type="submission" date="2022-05" db="EMBL/GenBank/DDBJ databases">
        <authorList>
            <person name="Yi M."/>
        </authorList>
    </citation>
    <scope>NUCLEOTIDE SEQUENCE</scope>
    <source>
        <strain evidence="1">DS2</strain>
    </source>
</reference>
<protein>
    <submittedName>
        <fullName evidence="1">Uncharacterized protein</fullName>
    </submittedName>
</protein>
<gene>
    <name evidence="1" type="ORF">M8C81_12015</name>
</gene>
<sequence length="88" mass="10049">MKLPLPTYRHPGNAYQLIEVISMFVGKVDEAIKSLIAEENMRFHGKNHMIQLIMRRAGLFMCEESFRDVEAYLAEGADALLRDFGCEA</sequence>
<name>A0AAW5HKD7_PSEPU</name>
<dbReference type="RefSeq" id="WP_252459579.1">
    <property type="nucleotide sequence ID" value="NZ_JAMHFX010000162.1"/>
</dbReference>
<comment type="caution">
    <text evidence="1">The sequence shown here is derived from an EMBL/GenBank/DDBJ whole genome shotgun (WGS) entry which is preliminary data.</text>
</comment>